<organism evidence="2 3">
    <name type="scientific">Nyssa sinensis</name>
    <dbReference type="NCBI Taxonomy" id="561372"/>
    <lineage>
        <taxon>Eukaryota</taxon>
        <taxon>Viridiplantae</taxon>
        <taxon>Streptophyta</taxon>
        <taxon>Embryophyta</taxon>
        <taxon>Tracheophyta</taxon>
        <taxon>Spermatophyta</taxon>
        <taxon>Magnoliopsida</taxon>
        <taxon>eudicotyledons</taxon>
        <taxon>Gunneridae</taxon>
        <taxon>Pentapetalae</taxon>
        <taxon>asterids</taxon>
        <taxon>Cornales</taxon>
        <taxon>Nyssaceae</taxon>
        <taxon>Nyssa</taxon>
    </lineage>
</organism>
<dbReference type="EMBL" id="CM018032">
    <property type="protein sequence ID" value="KAA8547121.1"/>
    <property type="molecule type" value="Genomic_DNA"/>
</dbReference>
<dbReference type="AlphaFoldDB" id="A0A5J5C128"/>
<feature type="compositionally biased region" description="Low complexity" evidence="1">
    <location>
        <begin position="223"/>
        <end position="235"/>
    </location>
</feature>
<dbReference type="OrthoDB" id="1727486at2759"/>
<dbReference type="Pfam" id="PF14223">
    <property type="entry name" value="Retrotran_gag_2"/>
    <property type="match status" value="1"/>
</dbReference>
<dbReference type="PANTHER" id="PTHR37610:SF47">
    <property type="entry name" value="RETROTRANSPOSON COPIA-LIKE N-TERMINAL DOMAIN-CONTAINING PROTEIN"/>
    <property type="match status" value="1"/>
</dbReference>
<reference evidence="2 3" key="1">
    <citation type="submission" date="2019-09" db="EMBL/GenBank/DDBJ databases">
        <title>A chromosome-level genome assembly of the Chinese tupelo Nyssa sinensis.</title>
        <authorList>
            <person name="Yang X."/>
            <person name="Kang M."/>
            <person name="Yang Y."/>
            <person name="Xiong H."/>
            <person name="Wang M."/>
            <person name="Zhang Z."/>
            <person name="Wang Z."/>
            <person name="Wu H."/>
            <person name="Ma T."/>
            <person name="Liu J."/>
            <person name="Xi Z."/>
        </authorList>
    </citation>
    <scope>NUCLEOTIDE SEQUENCE [LARGE SCALE GENOMIC DNA]</scope>
    <source>
        <strain evidence="2">J267</strain>
        <tissue evidence="2">Leaf</tissue>
    </source>
</reference>
<evidence type="ECO:0008006" key="4">
    <source>
        <dbReference type="Google" id="ProtNLM"/>
    </source>
</evidence>
<dbReference type="PANTHER" id="PTHR37610">
    <property type="entry name" value="CCHC-TYPE DOMAIN-CONTAINING PROTEIN"/>
    <property type="match status" value="1"/>
</dbReference>
<evidence type="ECO:0000313" key="3">
    <source>
        <dbReference type="Proteomes" id="UP000325577"/>
    </source>
</evidence>
<dbReference type="Proteomes" id="UP000325577">
    <property type="component" value="Linkage Group LG1"/>
</dbReference>
<accession>A0A5J5C128</accession>
<name>A0A5J5C128_9ASTE</name>
<protein>
    <recommendedName>
        <fullName evidence="4">Retrotransposon gag domain-containing protein</fullName>
    </recommendedName>
</protein>
<sequence length="250" mass="28536">MYIRGRGKIGYLTGEAKEPEKTNPSYAIWDAENSMVMAWLVNAMDEEISANYMCYSTAKELWDNVSQMYSDLGNYSQIYELQQKISNTYQGDGSVTRYFNVLKGLWQDLDLFNDYEWKNPADCSHNKKMVENARIFKFLAGLNDEYDEKKEDETVEKSALVAANNPAPHAAGNTDLATANISAQRPYSNQRRLEDKPQVWCDYCNKPRHTRENCWKLHGKPANWKSNKSGSSGNNHAVPKANEANYLSAE</sequence>
<gene>
    <name evidence="2" type="ORF">F0562_003549</name>
</gene>
<evidence type="ECO:0000313" key="2">
    <source>
        <dbReference type="EMBL" id="KAA8547121.1"/>
    </source>
</evidence>
<keyword evidence="3" id="KW-1185">Reference proteome</keyword>
<proteinExistence type="predicted"/>
<feature type="region of interest" description="Disordered" evidence="1">
    <location>
        <begin position="222"/>
        <end position="250"/>
    </location>
</feature>
<evidence type="ECO:0000256" key="1">
    <source>
        <dbReference type="SAM" id="MobiDB-lite"/>
    </source>
</evidence>